<evidence type="ECO:0000313" key="1">
    <source>
        <dbReference type="EMBL" id="CAD7399643.1"/>
    </source>
</evidence>
<organism evidence="1">
    <name type="scientific">Timema cristinae</name>
    <name type="common">Walking stick</name>
    <dbReference type="NCBI Taxonomy" id="61476"/>
    <lineage>
        <taxon>Eukaryota</taxon>
        <taxon>Metazoa</taxon>
        <taxon>Ecdysozoa</taxon>
        <taxon>Arthropoda</taxon>
        <taxon>Hexapoda</taxon>
        <taxon>Insecta</taxon>
        <taxon>Pterygota</taxon>
        <taxon>Neoptera</taxon>
        <taxon>Polyneoptera</taxon>
        <taxon>Phasmatodea</taxon>
        <taxon>Timematodea</taxon>
        <taxon>Timematoidea</taxon>
        <taxon>Timematidae</taxon>
        <taxon>Timema</taxon>
    </lineage>
</organism>
<gene>
    <name evidence="1" type="ORF">TCEB3V08_LOCUS5106</name>
</gene>
<dbReference type="AlphaFoldDB" id="A0A7R9CPG3"/>
<name>A0A7R9CPG3_TIMCR</name>
<sequence>MWDGRGRKKRKAGRTLPTCDVTTERHYSYTEKQRYDGWFNNLAHPDWGSVVSQRLVSTLAKLGDTILKPTLVAQEPIYCSDCSG</sequence>
<dbReference type="EMBL" id="OC317896">
    <property type="protein sequence ID" value="CAD7399643.1"/>
    <property type="molecule type" value="Genomic_DNA"/>
</dbReference>
<proteinExistence type="predicted"/>
<reference evidence="1" key="1">
    <citation type="submission" date="2020-11" db="EMBL/GenBank/DDBJ databases">
        <authorList>
            <person name="Tran Van P."/>
        </authorList>
    </citation>
    <scope>NUCLEOTIDE SEQUENCE</scope>
</reference>
<protein>
    <submittedName>
        <fullName evidence="1">Uncharacterized protein</fullName>
    </submittedName>
</protein>
<accession>A0A7R9CPG3</accession>